<keyword evidence="1" id="KW-1133">Transmembrane helix</keyword>
<dbReference type="EMBL" id="JBHTLN010000001">
    <property type="protein sequence ID" value="MFD1121822.1"/>
    <property type="molecule type" value="Genomic_DNA"/>
</dbReference>
<organism evidence="2 3">
    <name type="scientific">Methylophilus flavus</name>
    <dbReference type="NCBI Taxonomy" id="640084"/>
    <lineage>
        <taxon>Bacteria</taxon>
        <taxon>Pseudomonadati</taxon>
        <taxon>Pseudomonadota</taxon>
        <taxon>Betaproteobacteria</taxon>
        <taxon>Nitrosomonadales</taxon>
        <taxon>Methylophilaceae</taxon>
        <taxon>Methylophilus</taxon>
    </lineage>
</organism>
<reference evidence="3" key="1">
    <citation type="journal article" date="2019" name="Int. J. Syst. Evol. Microbiol.">
        <title>The Global Catalogue of Microorganisms (GCM) 10K type strain sequencing project: providing services to taxonomists for standard genome sequencing and annotation.</title>
        <authorList>
            <consortium name="The Broad Institute Genomics Platform"/>
            <consortium name="The Broad Institute Genome Sequencing Center for Infectious Disease"/>
            <person name="Wu L."/>
            <person name="Ma J."/>
        </authorList>
    </citation>
    <scope>NUCLEOTIDE SEQUENCE [LARGE SCALE GENOMIC DNA]</scope>
    <source>
        <strain evidence="3">CCUG 58411</strain>
    </source>
</reference>
<keyword evidence="3" id="KW-1185">Reference proteome</keyword>
<evidence type="ECO:0000313" key="3">
    <source>
        <dbReference type="Proteomes" id="UP001597206"/>
    </source>
</evidence>
<keyword evidence="1" id="KW-0812">Transmembrane</keyword>
<dbReference type="Proteomes" id="UP001597206">
    <property type="component" value="Unassembled WGS sequence"/>
</dbReference>
<keyword evidence="1" id="KW-0472">Membrane</keyword>
<proteinExistence type="predicted"/>
<accession>A0ABW3P8T4</accession>
<evidence type="ECO:0000313" key="2">
    <source>
        <dbReference type="EMBL" id="MFD1121822.1"/>
    </source>
</evidence>
<feature type="transmembrane region" description="Helical" evidence="1">
    <location>
        <begin position="60"/>
        <end position="78"/>
    </location>
</feature>
<sequence>MNQDAHDRLTELEKDFVQLKKAVAENTKITNEINNTTGELLELFKTAKGGFRAAYWIGNFLKWTFGLIAAGAAAYVAAREFLGK</sequence>
<dbReference type="RefSeq" id="WP_379031254.1">
    <property type="nucleotide sequence ID" value="NZ_JBHTLN010000001.1"/>
</dbReference>
<gene>
    <name evidence="2" type="ORF">ACFQ2T_04855</name>
</gene>
<comment type="caution">
    <text evidence="2">The sequence shown here is derived from an EMBL/GenBank/DDBJ whole genome shotgun (WGS) entry which is preliminary data.</text>
</comment>
<protein>
    <submittedName>
        <fullName evidence="2">Uncharacterized protein</fullName>
    </submittedName>
</protein>
<name>A0ABW3P8T4_9PROT</name>
<evidence type="ECO:0000256" key="1">
    <source>
        <dbReference type="SAM" id="Phobius"/>
    </source>
</evidence>